<dbReference type="PANTHER" id="PTHR35333">
    <property type="entry name" value="BETA-LACTAMASE"/>
    <property type="match status" value="1"/>
</dbReference>
<dbReference type="GO" id="GO:0046677">
    <property type="term" value="P:response to antibiotic"/>
    <property type="evidence" value="ECO:0007669"/>
    <property type="project" value="InterPro"/>
</dbReference>
<dbReference type="Pfam" id="PF13354">
    <property type="entry name" value="Beta-lactamase2"/>
    <property type="match status" value="1"/>
</dbReference>
<dbReference type="Gene3D" id="2.10.270.10">
    <property type="entry name" value="Cholin Binding"/>
    <property type="match status" value="2"/>
</dbReference>
<organism evidence="4 5">
    <name type="scientific">Faecalicoccus pleomorphus</name>
    <dbReference type="NCBI Taxonomy" id="1323"/>
    <lineage>
        <taxon>Bacteria</taxon>
        <taxon>Bacillati</taxon>
        <taxon>Bacillota</taxon>
        <taxon>Erysipelotrichia</taxon>
        <taxon>Erysipelotrichales</taxon>
        <taxon>Erysipelotrichaceae</taxon>
        <taxon>Faecalicoccus</taxon>
    </lineage>
</organism>
<dbReference type="STRING" id="1123313.GCA_000420345_01988"/>
<dbReference type="Proteomes" id="UP000260721">
    <property type="component" value="Unassembled WGS sequence"/>
</dbReference>
<dbReference type="InterPro" id="IPR000871">
    <property type="entry name" value="Beta-lactam_class-A"/>
</dbReference>
<dbReference type="EMBL" id="QUSK01000017">
    <property type="protein sequence ID" value="RGD75996.1"/>
    <property type="molecule type" value="Genomic_DNA"/>
</dbReference>
<dbReference type="InterPro" id="IPR018337">
    <property type="entry name" value="Cell_wall/Cho-bd_repeat"/>
</dbReference>
<dbReference type="InterPro" id="IPR012338">
    <property type="entry name" value="Beta-lactam/transpept-like"/>
</dbReference>
<dbReference type="GO" id="GO:0030655">
    <property type="term" value="P:beta-lactam antibiotic catabolic process"/>
    <property type="evidence" value="ECO:0007669"/>
    <property type="project" value="InterPro"/>
</dbReference>
<keyword evidence="1" id="KW-0677">Repeat</keyword>
<feature type="domain" description="Beta-lactamase class A catalytic" evidence="3">
    <location>
        <begin position="243"/>
        <end position="387"/>
    </location>
</feature>
<dbReference type="AlphaFoldDB" id="A0A3E3E3T4"/>
<dbReference type="GO" id="GO:0008800">
    <property type="term" value="F:beta-lactamase activity"/>
    <property type="evidence" value="ECO:0007669"/>
    <property type="project" value="InterPro"/>
</dbReference>
<feature type="repeat" description="Cell wall-binding" evidence="2">
    <location>
        <begin position="87"/>
        <end position="106"/>
    </location>
</feature>
<protein>
    <recommendedName>
        <fullName evidence="3">Beta-lactamase class A catalytic domain-containing protein</fullName>
    </recommendedName>
</protein>
<evidence type="ECO:0000313" key="4">
    <source>
        <dbReference type="EMBL" id="RGD75996.1"/>
    </source>
</evidence>
<feature type="repeat" description="Cell wall-binding" evidence="2">
    <location>
        <begin position="107"/>
        <end position="126"/>
    </location>
</feature>
<gene>
    <name evidence="4" type="ORF">DXC78_08125</name>
</gene>
<evidence type="ECO:0000256" key="2">
    <source>
        <dbReference type="PROSITE-ProRule" id="PRU00591"/>
    </source>
</evidence>
<dbReference type="SUPFAM" id="SSF56601">
    <property type="entry name" value="beta-lactamase/transpeptidase-like"/>
    <property type="match status" value="1"/>
</dbReference>
<sequence>MEEKSMNKQPLKRKWSMKKIILVIVSLCSFLVLSFAVHLSHQQGFFSLFPFVSSTMVYVNEDGELAHGMQKIGKDYYYFSKETGFMKKGFQTINHKTYYFDKNGKRVTGLHTVNGKTYYFEKDGQMLKKKFKAYTKDEKPMLSYFDQKGHMVTGTKTIHKKKYVFDQCGNLQIDIEKLQNDVQEILSQYSGDISVYFKDLRTRKGFEIHPESMYPCCMIKTVALAAVFQEIDAGTIDYAQYEQWIEPMITISDNTSYNVLMEVIGDGNGLYGLHKANVLAQQIGMRNTALHHGLQPGQHFFTDGGANISCANDICIFFEKLYDHELRSKKSCDQMIDLFKRCTDYTALQSGLGQNVEFAHKTGCADTYYHDGGIVYLPGRDYILVVFSKDVNVYTSLMYELSSCVFEYQDTLI</sequence>
<evidence type="ECO:0000313" key="5">
    <source>
        <dbReference type="Proteomes" id="UP000260721"/>
    </source>
</evidence>
<dbReference type="Pfam" id="PF19127">
    <property type="entry name" value="Choline_bind_3"/>
    <property type="match status" value="1"/>
</dbReference>
<reference evidence="4 5" key="1">
    <citation type="submission" date="2018-08" db="EMBL/GenBank/DDBJ databases">
        <title>A genome reference for cultivated species of the human gut microbiota.</title>
        <authorList>
            <person name="Zou Y."/>
            <person name="Xue W."/>
            <person name="Luo G."/>
        </authorList>
    </citation>
    <scope>NUCLEOTIDE SEQUENCE [LARGE SCALE GENOMIC DNA]</scope>
    <source>
        <strain evidence="4 5">TF08-11</strain>
    </source>
</reference>
<evidence type="ECO:0000259" key="3">
    <source>
        <dbReference type="Pfam" id="PF13354"/>
    </source>
</evidence>
<proteinExistence type="predicted"/>
<dbReference type="PROSITE" id="PS51170">
    <property type="entry name" value="CW"/>
    <property type="match status" value="2"/>
</dbReference>
<dbReference type="Pfam" id="PF01473">
    <property type="entry name" value="Choline_bind_1"/>
    <property type="match status" value="1"/>
</dbReference>
<name>A0A3E3E3T4_9FIRM</name>
<dbReference type="SUPFAM" id="SSF69360">
    <property type="entry name" value="Cell wall binding repeat"/>
    <property type="match status" value="1"/>
</dbReference>
<accession>A0A3E3E3T4</accession>
<dbReference type="PANTHER" id="PTHR35333:SF3">
    <property type="entry name" value="BETA-LACTAMASE-TYPE TRANSPEPTIDASE FOLD CONTAINING PROTEIN"/>
    <property type="match status" value="1"/>
</dbReference>
<dbReference type="Gene3D" id="3.40.710.10">
    <property type="entry name" value="DD-peptidase/beta-lactamase superfamily"/>
    <property type="match status" value="1"/>
</dbReference>
<comment type="caution">
    <text evidence="4">The sequence shown here is derived from an EMBL/GenBank/DDBJ whole genome shotgun (WGS) entry which is preliminary data.</text>
</comment>
<dbReference type="InterPro" id="IPR045155">
    <property type="entry name" value="Beta-lactam_cat"/>
</dbReference>
<evidence type="ECO:0000256" key="1">
    <source>
        <dbReference type="ARBA" id="ARBA00022737"/>
    </source>
</evidence>